<dbReference type="GO" id="GO:0008422">
    <property type="term" value="F:beta-glucosidase activity"/>
    <property type="evidence" value="ECO:0007669"/>
    <property type="project" value="UniProtKB-EC"/>
</dbReference>
<evidence type="ECO:0000256" key="2">
    <source>
        <dbReference type="ARBA" id="ARBA00005336"/>
    </source>
</evidence>
<proteinExistence type="inferred from homology"/>
<dbReference type="EC" id="3.2.1.21" evidence="3"/>
<dbReference type="Proteomes" id="UP000295252">
    <property type="component" value="Chromosome VIII"/>
</dbReference>
<evidence type="ECO:0000313" key="7">
    <source>
        <dbReference type="EMBL" id="CDP10538.1"/>
    </source>
</evidence>
<evidence type="ECO:0000256" key="4">
    <source>
        <dbReference type="ARBA" id="ARBA00022729"/>
    </source>
</evidence>
<dbReference type="InterPro" id="IPR051915">
    <property type="entry name" value="Cellulose_Degrad_GH3"/>
</dbReference>
<organism evidence="7 8">
    <name type="scientific">Coffea canephora</name>
    <name type="common">Robusta coffee</name>
    <dbReference type="NCBI Taxonomy" id="49390"/>
    <lineage>
        <taxon>Eukaryota</taxon>
        <taxon>Viridiplantae</taxon>
        <taxon>Streptophyta</taxon>
        <taxon>Embryophyta</taxon>
        <taxon>Tracheophyta</taxon>
        <taxon>Spermatophyta</taxon>
        <taxon>Magnoliopsida</taxon>
        <taxon>eudicotyledons</taxon>
        <taxon>Gunneridae</taxon>
        <taxon>Pentapetalae</taxon>
        <taxon>asterids</taxon>
        <taxon>lamiids</taxon>
        <taxon>Gentianales</taxon>
        <taxon>Rubiaceae</taxon>
        <taxon>Ixoroideae</taxon>
        <taxon>Gardenieae complex</taxon>
        <taxon>Bertiereae - Coffeeae clade</taxon>
        <taxon>Coffeeae</taxon>
        <taxon>Coffea</taxon>
    </lineage>
</organism>
<accession>A0A068USC8</accession>
<dbReference type="Gene3D" id="3.40.50.1700">
    <property type="entry name" value="Glycoside hydrolase family 3 C-terminal domain"/>
    <property type="match status" value="1"/>
</dbReference>
<dbReference type="AlphaFoldDB" id="A0A068USC8"/>
<dbReference type="PANTHER" id="PTHR30620:SF16">
    <property type="entry name" value="LYSOSOMAL BETA GLUCOSIDASE"/>
    <property type="match status" value="1"/>
</dbReference>
<reference evidence="8" key="1">
    <citation type="journal article" date="2014" name="Science">
        <title>The coffee genome provides insight into the convergent evolution of caffeine biosynthesis.</title>
        <authorList>
            <person name="Denoeud F."/>
            <person name="Carretero-Paulet L."/>
            <person name="Dereeper A."/>
            <person name="Droc G."/>
            <person name="Guyot R."/>
            <person name="Pietrella M."/>
            <person name="Zheng C."/>
            <person name="Alberti A."/>
            <person name="Anthony F."/>
            <person name="Aprea G."/>
            <person name="Aury J.M."/>
            <person name="Bento P."/>
            <person name="Bernard M."/>
            <person name="Bocs S."/>
            <person name="Campa C."/>
            <person name="Cenci A."/>
            <person name="Combes M.C."/>
            <person name="Crouzillat D."/>
            <person name="Da Silva C."/>
            <person name="Daddiego L."/>
            <person name="De Bellis F."/>
            <person name="Dussert S."/>
            <person name="Garsmeur O."/>
            <person name="Gayraud T."/>
            <person name="Guignon V."/>
            <person name="Jahn K."/>
            <person name="Jamilloux V."/>
            <person name="Joet T."/>
            <person name="Labadie K."/>
            <person name="Lan T."/>
            <person name="Leclercq J."/>
            <person name="Lepelley M."/>
            <person name="Leroy T."/>
            <person name="Li L.T."/>
            <person name="Librado P."/>
            <person name="Lopez L."/>
            <person name="Munoz A."/>
            <person name="Noel B."/>
            <person name="Pallavicini A."/>
            <person name="Perrotta G."/>
            <person name="Poncet V."/>
            <person name="Pot D."/>
            <person name="Priyono X."/>
            <person name="Rigoreau M."/>
            <person name="Rouard M."/>
            <person name="Rozas J."/>
            <person name="Tranchant-Dubreuil C."/>
            <person name="VanBuren R."/>
            <person name="Zhang Q."/>
            <person name="Andrade A.C."/>
            <person name="Argout X."/>
            <person name="Bertrand B."/>
            <person name="de Kochko A."/>
            <person name="Graziosi G."/>
            <person name="Henry R.J."/>
            <person name="Jayarama X."/>
            <person name="Ming R."/>
            <person name="Nagai C."/>
            <person name="Rounsley S."/>
            <person name="Sankoff D."/>
            <person name="Giuliano G."/>
            <person name="Albert V.A."/>
            <person name="Wincker P."/>
            <person name="Lashermes P."/>
        </authorList>
    </citation>
    <scope>NUCLEOTIDE SEQUENCE [LARGE SCALE GENOMIC DNA]</scope>
    <source>
        <strain evidence="8">cv. DH200-94</strain>
    </source>
</reference>
<keyword evidence="8" id="KW-1185">Reference proteome</keyword>
<keyword evidence="5" id="KW-0378">Hydrolase</keyword>
<evidence type="ECO:0000256" key="1">
    <source>
        <dbReference type="ARBA" id="ARBA00000448"/>
    </source>
</evidence>
<sequence>MTESFMVKRSRKISARAWAAGSHADNNLGFQCGGWSSIEHLRNRHHFSVGTTILGAIRKTIHQPTEVIFEETPDTNQSKHTKFVKSNNFSGAIVAVGELPYAKTP</sequence>
<dbReference type="STRING" id="49390.A0A068USC8"/>
<evidence type="ECO:0000256" key="3">
    <source>
        <dbReference type="ARBA" id="ARBA00012744"/>
    </source>
</evidence>
<dbReference type="InParanoid" id="A0A068USC8"/>
<evidence type="ECO:0000313" key="8">
    <source>
        <dbReference type="Proteomes" id="UP000295252"/>
    </source>
</evidence>
<dbReference type="Gramene" id="CDP10538">
    <property type="protein sequence ID" value="CDP10538"/>
    <property type="gene ID" value="GSCOC_T00031296001"/>
</dbReference>
<keyword evidence="6" id="KW-0326">Glycosidase</keyword>
<evidence type="ECO:0000256" key="6">
    <source>
        <dbReference type="ARBA" id="ARBA00023295"/>
    </source>
</evidence>
<comment type="similarity">
    <text evidence="2">Belongs to the glycosyl hydrolase 3 family.</text>
</comment>
<name>A0A068USC8_COFCA</name>
<dbReference type="GO" id="GO:0009251">
    <property type="term" value="P:glucan catabolic process"/>
    <property type="evidence" value="ECO:0007669"/>
    <property type="project" value="TreeGrafter"/>
</dbReference>
<dbReference type="PANTHER" id="PTHR30620">
    <property type="entry name" value="PERIPLASMIC BETA-GLUCOSIDASE-RELATED"/>
    <property type="match status" value="1"/>
</dbReference>
<dbReference type="InterPro" id="IPR036881">
    <property type="entry name" value="Glyco_hydro_3_C_sf"/>
</dbReference>
<gene>
    <name evidence="7" type="ORF">GSCOC_T00031296001</name>
</gene>
<protein>
    <recommendedName>
        <fullName evidence="3">beta-glucosidase</fullName>
        <ecNumber evidence="3">3.2.1.21</ecNumber>
    </recommendedName>
</protein>
<dbReference type="EMBL" id="HG739129">
    <property type="protein sequence ID" value="CDP10538.1"/>
    <property type="molecule type" value="Genomic_DNA"/>
</dbReference>
<evidence type="ECO:0000256" key="5">
    <source>
        <dbReference type="ARBA" id="ARBA00022801"/>
    </source>
</evidence>
<comment type="catalytic activity">
    <reaction evidence="1">
        <text>Hydrolysis of terminal, non-reducing beta-D-glucosyl residues with release of beta-D-glucose.</text>
        <dbReference type="EC" id="3.2.1.21"/>
    </reaction>
</comment>
<keyword evidence="4" id="KW-0732">Signal</keyword>
<dbReference type="PhylomeDB" id="A0A068USC8"/>